<evidence type="ECO:0000256" key="1">
    <source>
        <dbReference type="ARBA" id="ARBA00004651"/>
    </source>
</evidence>
<dbReference type="InterPro" id="IPR051120">
    <property type="entry name" value="ABC_AA/LPS_Transport"/>
</dbReference>
<accession>A0ABW2CVT0</accession>
<feature type="transmembrane region" description="Helical" evidence="10">
    <location>
        <begin position="95"/>
        <end position="115"/>
    </location>
</feature>
<dbReference type="Pfam" id="PF02653">
    <property type="entry name" value="BPD_transp_2"/>
    <property type="match status" value="1"/>
</dbReference>
<gene>
    <name evidence="12" type="ORF">ACFQKB_38045</name>
</gene>
<dbReference type="Proteomes" id="UP001596380">
    <property type="component" value="Unassembled WGS sequence"/>
</dbReference>
<reference evidence="13" key="1">
    <citation type="journal article" date="2019" name="Int. J. Syst. Evol. Microbiol.">
        <title>The Global Catalogue of Microorganisms (GCM) 10K type strain sequencing project: providing services to taxonomists for standard genome sequencing and annotation.</title>
        <authorList>
            <consortium name="The Broad Institute Genomics Platform"/>
            <consortium name="The Broad Institute Genome Sequencing Center for Infectious Disease"/>
            <person name="Wu L."/>
            <person name="Ma J."/>
        </authorList>
    </citation>
    <scope>NUCLEOTIDE SEQUENCE [LARGE SCALE GENOMIC DNA]</scope>
    <source>
        <strain evidence="13">JCM 3369</strain>
    </source>
</reference>
<dbReference type="PROSITE" id="PS50893">
    <property type="entry name" value="ABC_TRANSPORTER_2"/>
    <property type="match status" value="1"/>
</dbReference>
<dbReference type="SUPFAM" id="SSF52540">
    <property type="entry name" value="P-loop containing nucleoside triphosphate hydrolases"/>
    <property type="match status" value="1"/>
</dbReference>
<evidence type="ECO:0000256" key="8">
    <source>
        <dbReference type="ARBA" id="ARBA00023136"/>
    </source>
</evidence>
<protein>
    <submittedName>
        <fullName evidence="12">ATP-binding cassette domain-containing protein</fullName>
    </submittedName>
</protein>
<feature type="domain" description="ABC transporter" evidence="11">
    <location>
        <begin position="301"/>
        <end position="551"/>
    </location>
</feature>
<dbReference type="GO" id="GO:0005524">
    <property type="term" value="F:ATP binding"/>
    <property type="evidence" value="ECO:0007669"/>
    <property type="project" value="UniProtKB-KW"/>
</dbReference>
<organism evidence="12 13">
    <name type="scientific">Actinomadura yumaensis</name>
    <dbReference type="NCBI Taxonomy" id="111807"/>
    <lineage>
        <taxon>Bacteria</taxon>
        <taxon>Bacillati</taxon>
        <taxon>Actinomycetota</taxon>
        <taxon>Actinomycetes</taxon>
        <taxon>Streptosporangiales</taxon>
        <taxon>Thermomonosporaceae</taxon>
        <taxon>Actinomadura</taxon>
    </lineage>
</organism>
<evidence type="ECO:0000313" key="13">
    <source>
        <dbReference type="Proteomes" id="UP001596380"/>
    </source>
</evidence>
<evidence type="ECO:0000256" key="4">
    <source>
        <dbReference type="ARBA" id="ARBA00022692"/>
    </source>
</evidence>
<feature type="transmembrane region" description="Helical" evidence="10">
    <location>
        <begin position="254"/>
        <end position="284"/>
    </location>
</feature>
<feature type="transmembrane region" description="Helical" evidence="10">
    <location>
        <begin position="222"/>
        <end position="242"/>
    </location>
</feature>
<evidence type="ECO:0000256" key="7">
    <source>
        <dbReference type="ARBA" id="ARBA00022989"/>
    </source>
</evidence>
<dbReference type="InterPro" id="IPR001851">
    <property type="entry name" value="ABC_transp_permease"/>
</dbReference>
<keyword evidence="8 10" id="KW-0472">Membrane</keyword>
<feature type="transmembrane region" description="Helical" evidence="10">
    <location>
        <begin position="127"/>
        <end position="151"/>
    </location>
</feature>
<dbReference type="PANTHER" id="PTHR45772:SF1">
    <property type="entry name" value="ABC TRANSPORTER ATP-BINDING PROTEIN"/>
    <property type="match status" value="1"/>
</dbReference>
<evidence type="ECO:0000256" key="6">
    <source>
        <dbReference type="ARBA" id="ARBA00022840"/>
    </source>
</evidence>
<evidence type="ECO:0000256" key="10">
    <source>
        <dbReference type="SAM" id="Phobius"/>
    </source>
</evidence>
<evidence type="ECO:0000256" key="3">
    <source>
        <dbReference type="ARBA" id="ARBA00022475"/>
    </source>
</evidence>
<evidence type="ECO:0000256" key="2">
    <source>
        <dbReference type="ARBA" id="ARBA00022448"/>
    </source>
</evidence>
<dbReference type="SMART" id="SM00382">
    <property type="entry name" value="AAA"/>
    <property type="match status" value="1"/>
</dbReference>
<dbReference type="InterPro" id="IPR003439">
    <property type="entry name" value="ABC_transporter-like_ATP-bd"/>
</dbReference>
<keyword evidence="3" id="KW-1003">Cell membrane</keyword>
<feature type="region of interest" description="Disordered" evidence="9">
    <location>
        <begin position="354"/>
        <end position="374"/>
    </location>
</feature>
<keyword evidence="4 10" id="KW-0812">Transmembrane</keyword>
<dbReference type="InterPro" id="IPR027417">
    <property type="entry name" value="P-loop_NTPase"/>
</dbReference>
<keyword evidence="2" id="KW-0813">Transport</keyword>
<name>A0ABW2CVT0_9ACTN</name>
<comment type="subcellular location">
    <subcellularLocation>
        <location evidence="1">Cell membrane</location>
        <topology evidence="1">Multi-pass membrane protein</topology>
    </subcellularLocation>
</comment>
<comment type="caution">
    <text evidence="12">The sequence shown here is derived from an EMBL/GenBank/DDBJ whole genome shotgun (WGS) entry which is preliminary data.</text>
</comment>
<dbReference type="Pfam" id="PF00005">
    <property type="entry name" value="ABC_tran"/>
    <property type="match status" value="1"/>
</dbReference>
<evidence type="ECO:0000259" key="11">
    <source>
        <dbReference type="PROSITE" id="PS50893"/>
    </source>
</evidence>
<evidence type="ECO:0000313" key="12">
    <source>
        <dbReference type="EMBL" id="MFC6885612.1"/>
    </source>
</evidence>
<keyword evidence="5" id="KW-0547">Nucleotide-binding</keyword>
<dbReference type="Gene3D" id="3.40.50.300">
    <property type="entry name" value="P-loop containing nucleotide triphosphate hydrolases"/>
    <property type="match status" value="1"/>
</dbReference>
<feature type="transmembrane region" description="Helical" evidence="10">
    <location>
        <begin position="26"/>
        <end position="44"/>
    </location>
</feature>
<dbReference type="PANTHER" id="PTHR45772">
    <property type="entry name" value="CONSERVED COMPONENT OF ABC TRANSPORTER FOR NATURAL AMINO ACIDS-RELATED"/>
    <property type="match status" value="1"/>
</dbReference>
<dbReference type="InterPro" id="IPR003593">
    <property type="entry name" value="AAA+_ATPase"/>
</dbReference>
<dbReference type="EMBL" id="JBHSXS010000040">
    <property type="protein sequence ID" value="MFC6885612.1"/>
    <property type="molecule type" value="Genomic_DNA"/>
</dbReference>
<feature type="transmembrane region" description="Helical" evidence="10">
    <location>
        <begin position="171"/>
        <end position="191"/>
    </location>
</feature>
<evidence type="ECO:0000256" key="5">
    <source>
        <dbReference type="ARBA" id="ARBA00022741"/>
    </source>
</evidence>
<proteinExistence type="predicted"/>
<dbReference type="RefSeq" id="WP_378063974.1">
    <property type="nucleotide sequence ID" value="NZ_JBHSXS010000040.1"/>
</dbReference>
<feature type="transmembrane region" description="Helical" evidence="10">
    <location>
        <begin position="51"/>
        <end position="75"/>
    </location>
</feature>
<keyword evidence="7 10" id="KW-1133">Transmembrane helix</keyword>
<sequence>MRPLLSRVRPPAAPPLSPTAAGTGRALAGAAGVVAAAVALAAALPAGQVRVVALGLVFGIVALSTVLLTGCGGQISLDQLGVAGVGAVAAARMDGGSPAALVAASGAAAVAGALAAPAAPRLNGLRLAFATLAFGALMEAAVFRTGLAFGRDGALEAHGLSVAGLRLGSERGYLVLSAVVFAVVGTALAALRRGPYGRLVLALRDSPAACAALGLNVRLARVALFAVAAGIAGLAGALLGGLRGNVSASGFSALGGLALLLLAVACGATSVTGAAIGGAALAWLRRRRAVRVGDPSGGEGLVAAGVTVRFGGVAAVDGAGLVAHPATVTGLVGASGAGKTTFLDALSGPRRPAGGSVRLGGADLSGRAPHERARHGMARTFQRTEAFGSLTVRENVQVAAEIHAMTREAAGRSARDRRRRRRAGTGAAGAAADALLARVGIAEYAARPARTVPAGAARLLDLARALATEPRALLLDEPSAGLSAPESRSLECLLRDLASEGVAVLLAEPDLDAVLGVCDVLYVLDAGRVVASGPPAQVRADLRARDACLARPA</sequence>
<keyword evidence="6 12" id="KW-0067">ATP-binding</keyword>
<evidence type="ECO:0000256" key="9">
    <source>
        <dbReference type="SAM" id="MobiDB-lite"/>
    </source>
</evidence>
<keyword evidence="13" id="KW-1185">Reference proteome</keyword>